<evidence type="ECO:0000259" key="6">
    <source>
        <dbReference type="PROSITE" id="PS50262"/>
    </source>
</evidence>
<evidence type="ECO:0000256" key="2">
    <source>
        <dbReference type="ARBA" id="ARBA00022692"/>
    </source>
</evidence>
<feature type="transmembrane region" description="Helical" evidence="5">
    <location>
        <begin position="118"/>
        <end position="140"/>
    </location>
</feature>
<dbReference type="EMBL" id="KB445571">
    <property type="protein sequence ID" value="EMD95119.1"/>
    <property type="molecule type" value="Genomic_DNA"/>
</dbReference>
<dbReference type="Gene3D" id="1.20.1070.10">
    <property type="entry name" value="Rhodopsin 7-helix transmembrane proteins"/>
    <property type="match status" value="1"/>
</dbReference>
<reference evidence="8 9" key="1">
    <citation type="journal article" date="2012" name="PLoS Pathog.">
        <title>Diverse lifestyles and strategies of plant pathogenesis encoded in the genomes of eighteen Dothideomycetes fungi.</title>
        <authorList>
            <person name="Ohm R.A."/>
            <person name="Feau N."/>
            <person name="Henrissat B."/>
            <person name="Schoch C.L."/>
            <person name="Horwitz B.A."/>
            <person name="Barry K.W."/>
            <person name="Condon B.J."/>
            <person name="Copeland A.C."/>
            <person name="Dhillon B."/>
            <person name="Glaser F."/>
            <person name="Hesse C.N."/>
            <person name="Kosti I."/>
            <person name="LaButti K."/>
            <person name="Lindquist E.A."/>
            <person name="Lucas S."/>
            <person name="Salamov A.A."/>
            <person name="Bradshaw R.E."/>
            <person name="Ciuffetti L."/>
            <person name="Hamelin R.C."/>
            <person name="Kema G.H.J."/>
            <person name="Lawrence C."/>
            <person name="Scott J.A."/>
            <person name="Spatafora J.W."/>
            <person name="Turgeon B.G."/>
            <person name="de Wit P.J.G.M."/>
            <person name="Zhong S."/>
            <person name="Goodwin S.B."/>
            <person name="Grigoriev I.V."/>
        </authorList>
    </citation>
    <scope>NUCLEOTIDE SEQUENCE [LARGE SCALE GENOMIC DNA]</scope>
    <source>
        <strain evidence="8">C5</strain>
        <strain evidence="9">C5 / ATCC 48332 / race O</strain>
    </source>
</reference>
<keyword evidence="2 5" id="KW-0812">Transmembrane</keyword>
<dbReference type="OrthoDB" id="100006at2759"/>
<feature type="transmembrane region" description="Helical" evidence="5">
    <location>
        <begin position="34"/>
        <end position="56"/>
    </location>
</feature>
<accession>M2U958</accession>
<dbReference type="PANTHER" id="PTHR23112:SF37">
    <property type="entry name" value="G PROTEIN-COUPLED RECEPTOR GPR1"/>
    <property type="match status" value="1"/>
</dbReference>
<sequence>MADTLSEPALLVSRQRDSSISNNMDPLTPVYKAGLIPIAVFAMMSLVSVTTLLAFITQRMVSWRKHYRQYVGYNQYVILIYNLLLADLQQSTAFAISFHWLRLNKIVAPTRACFVQGWFLHIGDVSSGFFVLAIAIHTWLGVVKGYKMPFKWFVISILLIWSFALFLTMLGPAMHQDRYFARAAGWCWVSHEFQDERLWLHYLWIFIVEFGTIIIYAHLFFHLRGRIQSIMANDTRKLSRATKFMVMYPAVYVILTLPIAVGRMVAMTGQPMPDLFFVVSGCLLTSCGWIDALLYALTRRVLVSGDLSTGQYNRTATITLTNNVRPGDTERYGLQSMNSKEPPATSCTITITGGNRRLSRIVEHHCTRSYMTRSRHDATDYDDENVTRTGSQDSIMKPLQQANGINIMTETSVQVEPVIDRELEMGCTPPKQWNDVHIHP</sequence>
<dbReference type="EMBL" id="KB445578">
    <property type="protein sequence ID" value="EMD89756.1"/>
    <property type="molecule type" value="Genomic_DNA"/>
</dbReference>
<dbReference type="Pfam" id="PF11970">
    <property type="entry name" value="GPR_Gpa2_C"/>
    <property type="match status" value="1"/>
</dbReference>
<evidence type="ECO:0000256" key="5">
    <source>
        <dbReference type="SAM" id="Phobius"/>
    </source>
</evidence>
<dbReference type="Proteomes" id="UP000016936">
    <property type="component" value="Unassembled WGS sequence"/>
</dbReference>
<dbReference type="InterPro" id="IPR022596">
    <property type="entry name" value="GPR1/2/3_C"/>
</dbReference>
<comment type="subcellular location">
    <subcellularLocation>
        <location evidence="1">Membrane</location>
        <topology evidence="1">Multi-pass membrane protein</topology>
    </subcellularLocation>
</comment>
<dbReference type="eggNOG" id="ENOG502RYZC">
    <property type="taxonomic scope" value="Eukaryota"/>
</dbReference>
<feature type="transmembrane region" description="Helical" evidence="5">
    <location>
        <begin position="275"/>
        <end position="297"/>
    </location>
</feature>
<feature type="domain" description="G-protein coupled receptors family 1 profile" evidence="6">
    <location>
        <begin position="47"/>
        <end position="295"/>
    </location>
</feature>
<keyword evidence="4 5" id="KW-0472">Membrane</keyword>
<dbReference type="AlphaFoldDB" id="M2U958"/>
<dbReference type="GO" id="GO:0007189">
    <property type="term" value="P:adenylate cyclase-activating G protein-coupled receptor signaling pathway"/>
    <property type="evidence" value="ECO:0007669"/>
    <property type="project" value="TreeGrafter"/>
</dbReference>
<dbReference type="PROSITE" id="PS50262">
    <property type="entry name" value="G_PROTEIN_RECEP_F1_2"/>
    <property type="match status" value="1"/>
</dbReference>
<dbReference type="OMA" id="GFWLQIG"/>
<reference evidence="9" key="3">
    <citation type="journal article" date="2013" name="PLoS Genet.">
        <title>Comparative genome structure, secondary metabolite, and effector coding capacity across Cochliobolus pathogens.</title>
        <authorList>
            <person name="Condon B.J."/>
            <person name="Leng Y."/>
            <person name="Wu D."/>
            <person name="Bushley K.E."/>
            <person name="Ohm R.A."/>
            <person name="Otillar R."/>
            <person name="Martin J."/>
            <person name="Schackwitz W."/>
            <person name="Grimwood J."/>
            <person name="MohdZainudin N."/>
            <person name="Xue C."/>
            <person name="Wang R."/>
            <person name="Manning V.A."/>
            <person name="Dhillon B."/>
            <person name="Tu Z.J."/>
            <person name="Steffenson B.J."/>
            <person name="Salamov A."/>
            <person name="Sun H."/>
            <person name="Lowry S."/>
            <person name="LaButti K."/>
            <person name="Han J."/>
            <person name="Copeland A."/>
            <person name="Lindquist E."/>
            <person name="Barry K."/>
            <person name="Schmutz J."/>
            <person name="Baker S.E."/>
            <person name="Ciuffetti L.M."/>
            <person name="Grigoriev I.V."/>
            <person name="Zhong S."/>
            <person name="Turgeon B.G."/>
        </authorList>
    </citation>
    <scope>NUCLEOTIDE SEQUENCE [LARGE SCALE GENOMIC DNA]</scope>
    <source>
        <strain evidence="9">C5 / ATCC 48332 / race O</strain>
    </source>
</reference>
<protein>
    <recommendedName>
        <fullName evidence="6">G-protein coupled receptors family 1 profile domain-containing protein</fullName>
    </recommendedName>
</protein>
<evidence type="ECO:0000313" key="7">
    <source>
        <dbReference type="EMBL" id="EMD89756.1"/>
    </source>
</evidence>
<dbReference type="HOGENOM" id="CLU_027149_3_1_1"/>
<organism evidence="8 9">
    <name type="scientific">Cochliobolus heterostrophus (strain C5 / ATCC 48332 / race O)</name>
    <name type="common">Southern corn leaf blight fungus</name>
    <name type="synonym">Bipolaris maydis</name>
    <dbReference type="NCBI Taxonomy" id="701091"/>
    <lineage>
        <taxon>Eukaryota</taxon>
        <taxon>Fungi</taxon>
        <taxon>Dikarya</taxon>
        <taxon>Ascomycota</taxon>
        <taxon>Pezizomycotina</taxon>
        <taxon>Dothideomycetes</taxon>
        <taxon>Pleosporomycetidae</taxon>
        <taxon>Pleosporales</taxon>
        <taxon>Pleosporineae</taxon>
        <taxon>Pleosporaceae</taxon>
        <taxon>Bipolaris</taxon>
    </lineage>
</organism>
<feature type="transmembrane region" description="Helical" evidence="5">
    <location>
        <begin position="76"/>
        <end position="98"/>
    </location>
</feature>
<evidence type="ECO:0000313" key="9">
    <source>
        <dbReference type="Proteomes" id="UP000016936"/>
    </source>
</evidence>
<dbReference type="PANTHER" id="PTHR23112">
    <property type="entry name" value="G PROTEIN-COUPLED RECEPTOR 157-RELATED"/>
    <property type="match status" value="1"/>
</dbReference>
<gene>
    <name evidence="8" type="ORF">COCHEDRAFT_1129325</name>
    <name evidence="7" type="ORF">COCHEDRAFT_1195084</name>
</gene>
<evidence type="ECO:0000256" key="1">
    <source>
        <dbReference type="ARBA" id="ARBA00004141"/>
    </source>
</evidence>
<feature type="transmembrane region" description="Helical" evidence="5">
    <location>
        <begin position="152"/>
        <end position="170"/>
    </location>
</feature>
<proteinExistence type="predicted"/>
<feature type="transmembrane region" description="Helical" evidence="5">
    <location>
        <begin position="202"/>
        <end position="223"/>
    </location>
</feature>
<dbReference type="GO" id="GO:0005886">
    <property type="term" value="C:plasma membrane"/>
    <property type="evidence" value="ECO:0007669"/>
    <property type="project" value="TreeGrafter"/>
</dbReference>
<evidence type="ECO:0000313" key="8">
    <source>
        <dbReference type="EMBL" id="EMD95119.1"/>
    </source>
</evidence>
<keyword evidence="9" id="KW-1185">Reference proteome</keyword>
<feature type="transmembrane region" description="Helical" evidence="5">
    <location>
        <begin position="244"/>
        <end position="263"/>
    </location>
</feature>
<dbReference type="SUPFAM" id="SSF81321">
    <property type="entry name" value="Family A G protein-coupled receptor-like"/>
    <property type="match status" value="1"/>
</dbReference>
<dbReference type="InterPro" id="IPR017452">
    <property type="entry name" value="GPCR_Rhodpsn_7TM"/>
</dbReference>
<name>M2U958_COCH5</name>
<dbReference type="GO" id="GO:0004930">
    <property type="term" value="F:G protein-coupled receptor activity"/>
    <property type="evidence" value="ECO:0007669"/>
    <property type="project" value="TreeGrafter"/>
</dbReference>
<keyword evidence="3 5" id="KW-1133">Transmembrane helix</keyword>
<evidence type="ECO:0000256" key="4">
    <source>
        <dbReference type="ARBA" id="ARBA00023136"/>
    </source>
</evidence>
<evidence type="ECO:0000256" key="3">
    <source>
        <dbReference type="ARBA" id="ARBA00022989"/>
    </source>
</evidence>
<reference evidence="8" key="2">
    <citation type="submission" date="2012-06" db="EMBL/GenBank/DDBJ databases">
        <title>Comparative genome structure, secondary metabolite and effector coding capacity across Cochliobolus pathogens.</title>
        <authorList>
            <consortium name="US DOE Joint Genome Institute (JGI-PGF)"/>
            <person name="Condon B.J."/>
            <person name="Leng Y."/>
            <person name="Wu D."/>
            <person name="Bushley K.E."/>
            <person name="Ohm R.A."/>
            <person name="Otillar R."/>
            <person name="Martin J."/>
            <person name="Schackwitz W."/>
            <person name="Grimwood J."/>
            <person name="MohdZainudin N."/>
            <person name="Xue C."/>
            <person name="Wang R."/>
            <person name="Dhillon B."/>
            <person name="Tu Z.J."/>
            <person name="Steffenson B.J."/>
            <person name="Salamov A."/>
            <person name="Sun H."/>
            <person name="Lowry S."/>
            <person name="LaButti K."/>
            <person name="Han J."/>
            <person name="Copeland A."/>
            <person name="Lindquist E."/>
            <person name="Lucas S."/>
            <person name="Barry K."/>
            <person name="Schmutz J."/>
            <person name="Baker S."/>
            <person name="Grigoriev I.V."/>
            <person name="Zhong S."/>
            <person name="Turgeon B.G."/>
        </authorList>
    </citation>
    <scope>NUCLEOTIDE SEQUENCE</scope>
    <source>
        <strain evidence="8">C5</strain>
    </source>
</reference>
<dbReference type="STRING" id="701091.M2U958"/>